<keyword evidence="3" id="KW-0813">Transport</keyword>
<dbReference type="KEGG" id="pnl:PNK_1356"/>
<feature type="transmembrane region" description="Helical" evidence="9">
    <location>
        <begin position="340"/>
        <end position="360"/>
    </location>
</feature>
<sequence length="391" mass="42502">MKKPSPKSNTLATGLAMFSMFFGAGNVVFPLALGQYAQDQNIYAILGLLLTAVGVPFLGLVAMTLFDGNYRLFFGRLGKTPGFLIALVIMGLIGPFGALPRCIALSFSTIKLYLPDISLIPFSLISCALIYFFTVRKNNIIDVLGYVLTPFLLFSLCFIIVKGFSEATTLPTTSHQPAEIFFKGLQEGYQTMDLLGAFFFCSVVLACLKRGTEPSEHEHVNYKKMIIQTLKASCIGASLLAFIYVGFSYVAAFNSETLAGVSKDLILATLSHQILGPYAGIIASIAVALACLTTAIALAAVFAEYLHLDVSQEKLSYHASLFITLAVSFVISTLDFTGIIAFLAPILEVCYPGLIVLSIVNIAYKLFHFKPVRAPVFGAFALSFFHYVFHL</sequence>
<evidence type="ECO:0000256" key="6">
    <source>
        <dbReference type="ARBA" id="ARBA00022970"/>
    </source>
</evidence>
<evidence type="ECO:0000313" key="10">
    <source>
        <dbReference type="EMBL" id="CUI16969.1"/>
    </source>
</evidence>
<feature type="transmembrane region" description="Helical" evidence="9">
    <location>
        <begin position="278"/>
        <end position="303"/>
    </location>
</feature>
<dbReference type="InterPro" id="IPR004685">
    <property type="entry name" value="Brnchd-chn_aa_trnsp_Livcs"/>
</dbReference>
<evidence type="ECO:0000256" key="4">
    <source>
        <dbReference type="ARBA" id="ARBA00022475"/>
    </source>
</evidence>
<feature type="transmembrane region" description="Helical" evidence="9">
    <location>
        <begin position="315"/>
        <end position="334"/>
    </location>
</feature>
<dbReference type="InParanoid" id="A0A0U5JAC9"/>
<dbReference type="GO" id="GO:0015820">
    <property type="term" value="P:L-leucine transport"/>
    <property type="evidence" value="ECO:0007669"/>
    <property type="project" value="TreeGrafter"/>
</dbReference>
<dbReference type="GO" id="GO:0015190">
    <property type="term" value="F:L-leucine transmembrane transporter activity"/>
    <property type="evidence" value="ECO:0007669"/>
    <property type="project" value="TreeGrafter"/>
</dbReference>
<keyword evidence="11" id="KW-1185">Reference proteome</keyword>
<feature type="transmembrane region" description="Helical" evidence="9">
    <location>
        <begin position="113"/>
        <end position="133"/>
    </location>
</feature>
<feature type="transmembrane region" description="Helical" evidence="9">
    <location>
        <begin position="83"/>
        <end position="107"/>
    </location>
</feature>
<dbReference type="RefSeq" id="WP_079992848.1">
    <property type="nucleotide sequence ID" value="NZ_LN879502.1"/>
</dbReference>
<feature type="transmembrane region" description="Helical" evidence="9">
    <location>
        <begin position="42"/>
        <end position="62"/>
    </location>
</feature>
<dbReference type="GO" id="GO:0005304">
    <property type="term" value="F:L-valine transmembrane transporter activity"/>
    <property type="evidence" value="ECO:0007669"/>
    <property type="project" value="TreeGrafter"/>
</dbReference>
<dbReference type="GO" id="GO:0015188">
    <property type="term" value="F:L-isoleucine transmembrane transporter activity"/>
    <property type="evidence" value="ECO:0007669"/>
    <property type="project" value="TreeGrafter"/>
</dbReference>
<organism evidence="10 11">
    <name type="scientific">Candidatus Protochlamydia naegleriophila</name>
    <dbReference type="NCBI Taxonomy" id="389348"/>
    <lineage>
        <taxon>Bacteria</taxon>
        <taxon>Pseudomonadati</taxon>
        <taxon>Chlamydiota</taxon>
        <taxon>Chlamydiia</taxon>
        <taxon>Parachlamydiales</taxon>
        <taxon>Parachlamydiaceae</taxon>
        <taxon>Candidatus Protochlamydia</taxon>
    </lineage>
</organism>
<dbReference type="PATRIC" id="fig|389348.3.peg.1514"/>
<evidence type="ECO:0000256" key="5">
    <source>
        <dbReference type="ARBA" id="ARBA00022692"/>
    </source>
</evidence>
<protein>
    <submittedName>
        <fullName evidence="10">Branched-chain amino acid transport system II carrier protein</fullName>
    </submittedName>
</protein>
<feature type="transmembrane region" description="Helical" evidence="9">
    <location>
        <begin position="229"/>
        <end position="252"/>
    </location>
</feature>
<name>A0A0U5JAC9_9BACT</name>
<dbReference type="STRING" id="389348.PNK_1356"/>
<gene>
    <name evidence="10" type="primary">braB</name>
    <name evidence="10" type="ORF">PNK_1356</name>
</gene>
<evidence type="ECO:0000256" key="7">
    <source>
        <dbReference type="ARBA" id="ARBA00022989"/>
    </source>
</evidence>
<dbReference type="Pfam" id="PF05525">
    <property type="entry name" value="Branch_AA_trans"/>
    <property type="match status" value="1"/>
</dbReference>
<dbReference type="NCBIfam" id="TIGR00796">
    <property type="entry name" value="livcs"/>
    <property type="match status" value="1"/>
</dbReference>
<dbReference type="AlphaFoldDB" id="A0A0U5JAC9"/>
<evidence type="ECO:0000256" key="3">
    <source>
        <dbReference type="ARBA" id="ARBA00022448"/>
    </source>
</evidence>
<comment type="similarity">
    <text evidence="2">Belongs to the branched chain amino acid transporter family.</text>
</comment>
<keyword evidence="7 9" id="KW-1133">Transmembrane helix</keyword>
<keyword evidence="6" id="KW-0029">Amino-acid transport</keyword>
<comment type="subcellular location">
    <subcellularLocation>
        <location evidence="1">Cell membrane</location>
        <topology evidence="1">Multi-pass membrane protein</topology>
    </subcellularLocation>
</comment>
<proteinExistence type="inferred from homology"/>
<keyword evidence="4" id="KW-1003">Cell membrane</keyword>
<feature type="transmembrane region" description="Helical" evidence="9">
    <location>
        <begin position="372"/>
        <end position="389"/>
    </location>
</feature>
<feature type="transmembrane region" description="Helical" evidence="9">
    <location>
        <begin position="140"/>
        <end position="161"/>
    </location>
</feature>
<evidence type="ECO:0000256" key="8">
    <source>
        <dbReference type="ARBA" id="ARBA00023136"/>
    </source>
</evidence>
<evidence type="ECO:0000256" key="9">
    <source>
        <dbReference type="SAM" id="Phobius"/>
    </source>
</evidence>
<evidence type="ECO:0000256" key="2">
    <source>
        <dbReference type="ARBA" id="ARBA00008540"/>
    </source>
</evidence>
<reference evidence="11" key="1">
    <citation type="submission" date="2015-09" db="EMBL/GenBank/DDBJ databases">
        <authorList>
            <person name="Bertelli C."/>
        </authorList>
    </citation>
    <scope>NUCLEOTIDE SEQUENCE [LARGE SCALE GENOMIC DNA]</scope>
    <source>
        <strain evidence="11">KNic</strain>
    </source>
</reference>
<dbReference type="Proteomes" id="UP000069902">
    <property type="component" value="Chromosome cPNK"/>
</dbReference>
<dbReference type="FunCoup" id="A0A0U5JAC9">
    <property type="interactions" value="23"/>
</dbReference>
<dbReference type="PANTHER" id="PTHR30588:SF0">
    <property type="entry name" value="BRANCHED-CHAIN AMINO ACID PERMEASE BRNQ"/>
    <property type="match status" value="1"/>
</dbReference>
<keyword evidence="8 9" id="KW-0472">Membrane</keyword>
<dbReference type="GO" id="GO:0005886">
    <property type="term" value="C:plasma membrane"/>
    <property type="evidence" value="ECO:0007669"/>
    <property type="project" value="UniProtKB-SubCell"/>
</dbReference>
<keyword evidence="5 9" id="KW-0812">Transmembrane</keyword>
<feature type="transmembrane region" description="Helical" evidence="9">
    <location>
        <begin position="12"/>
        <end position="36"/>
    </location>
</feature>
<dbReference type="PANTHER" id="PTHR30588">
    <property type="entry name" value="BRANCHED-CHAIN AMINO ACID TRANSPORT SYSTEM 2 CARRIER PROTEIN"/>
    <property type="match status" value="1"/>
</dbReference>
<accession>A0A0U5JAC9</accession>
<evidence type="ECO:0000256" key="1">
    <source>
        <dbReference type="ARBA" id="ARBA00004651"/>
    </source>
</evidence>
<evidence type="ECO:0000313" key="11">
    <source>
        <dbReference type="Proteomes" id="UP000069902"/>
    </source>
</evidence>
<dbReference type="EMBL" id="LN879502">
    <property type="protein sequence ID" value="CUI16969.1"/>
    <property type="molecule type" value="Genomic_DNA"/>
</dbReference>
<dbReference type="GO" id="GO:0015818">
    <property type="term" value="P:isoleucine transport"/>
    <property type="evidence" value="ECO:0007669"/>
    <property type="project" value="TreeGrafter"/>
</dbReference>